<sequence>MNHFAVIFWVVLIVASIAWYGFLVFYIGVKAGREILALTKSLDATAAAQRSAADPSAPDAPRR</sequence>
<name>A0A8F9TTW6_9BACT</name>
<evidence type="ECO:0000313" key="3">
    <source>
        <dbReference type="Proteomes" id="UP000825051"/>
    </source>
</evidence>
<evidence type="ECO:0000313" key="2">
    <source>
        <dbReference type="EMBL" id="QYM78208.1"/>
    </source>
</evidence>
<dbReference type="Proteomes" id="UP000825051">
    <property type="component" value="Chromosome"/>
</dbReference>
<keyword evidence="1" id="KW-0472">Membrane</keyword>
<proteinExistence type="predicted"/>
<gene>
    <name evidence="2" type="ORF">K0B96_12975</name>
</gene>
<dbReference type="AlphaFoldDB" id="A0A8F9TTW6"/>
<accession>A0A8F9TTW6</accession>
<evidence type="ECO:0000256" key="1">
    <source>
        <dbReference type="SAM" id="Phobius"/>
    </source>
</evidence>
<protein>
    <submittedName>
        <fullName evidence="2">Uncharacterized protein</fullName>
    </submittedName>
</protein>
<feature type="transmembrane region" description="Helical" evidence="1">
    <location>
        <begin position="6"/>
        <end position="29"/>
    </location>
</feature>
<keyword evidence="1" id="KW-1133">Transmembrane helix</keyword>
<organism evidence="2 3">
    <name type="scientific">Horticoccus luteus</name>
    <dbReference type="NCBI Taxonomy" id="2862869"/>
    <lineage>
        <taxon>Bacteria</taxon>
        <taxon>Pseudomonadati</taxon>
        <taxon>Verrucomicrobiota</taxon>
        <taxon>Opitutia</taxon>
        <taxon>Opitutales</taxon>
        <taxon>Opitutaceae</taxon>
        <taxon>Horticoccus</taxon>
    </lineage>
</organism>
<keyword evidence="1" id="KW-0812">Transmembrane</keyword>
<dbReference type="RefSeq" id="WP_220161312.1">
    <property type="nucleotide sequence ID" value="NZ_CP080507.1"/>
</dbReference>
<dbReference type="EMBL" id="CP080507">
    <property type="protein sequence ID" value="QYM78208.1"/>
    <property type="molecule type" value="Genomic_DNA"/>
</dbReference>
<dbReference type="KEGG" id="ole:K0B96_12975"/>
<keyword evidence="3" id="KW-1185">Reference proteome</keyword>
<reference evidence="2" key="1">
    <citation type="submission" date="2021-08" db="EMBL/GenBank/DDBJ databases">
        <title>Genome of a novel bacterium of the phylum Verrucomicrobia, Oleiharenicola sp. KSB-15.</title>
        <authorList>
            <person name="Chung J.-H."/>
            <person name="Ahn J.-H."/>
            <person name="Yoon Y."/>
            <person name="Kim D.-Y."/>
            <person name="An S.-H."/>
            <person name="Park I."/>
            <person name="Yeon J."/>
        </authorList>
    </citation>
    <scope>NUCLEOTIDE SEQUENCE</scope>
    <source>
        <strain evidence="2">KSB-15</strain>
    </source>
</reference>